<gene>
    <name evidence="1" type="ORF">HPB49_005267</name>
</gene>
<sequence>MPVMSNDTSDNLGAAIPLESAEEERAVVEQDLRSLENKISSAENELAALKTRHKLLNDILKAETDCRQALEAQCEQFVKATEELSSTTTDLSTKLCQEKSSRLEKLPSFQQYTSGIYNGLEKNVWTPEALESLAATLRMQLRDLEQRSAYLDSRLERKRAELDQLQEQSTNNCSAEDATFGPEEQQAILQIFREEKSKLQTTLRRLTLQKQHLKEEA</sequence>
<proteinExistence type="predicted"/>
<protein>
    <submittedName>
        <fullName evidence="1">Uncharacterized protein</fullName>
    </submittedName>
</protein>
<dbReference type="Proteomes" id="UP000821865">
    <property type="component" value="Chromosome 1"/>
</dbReference>
<name>A0ACB8DVE1_DERSI</name>
<organism evidence="1 2">
    <name type="scientific">Dermacentor silvarum</name>
    <name type="common">Tick</name>
    <dbReference type="NCBI Taxonomy" id="543639"/>
    <lineage>
        <taxon>Eukaryota</taxon>
        <taxon>Metazoa</taxon>
        <taxon>Ecdysozoa</taxon>
        <taxon>Arthropoda</taxon>
        <taxon>Chelicerata</taxon>
        <taxon>Arachnida</taxon>
        <taxon>Acari</taxon>
        <taxon>Parasitiformes</taxon>
        <taxon>Ixodida</taxon>
        <taxon>Ixodoidea</taxon>
        <taxon>Ixodidae</taxon>
        <taxon>Rhipicephalinae</taxon>
        <taxon>Dermacentor</taxon>
    </lineage>
</organism>
<comment type="caution">
    <text evidence="1">The sequence shown here is derived from an EMBL/GenBank/DDBJ whole genome shotgun (WGS) entry which is preliminary data.</text>
</comment>
<accession>A0ACB8DVE1</accession>
<keyword evidence="2" id="KW-1185">Reference proteome</keyword>
<dbReference type="EMBL" id="CM023470">
    <property type="protein sequence ID" value="KAH7978353.1"/>
    <property type="molecule type" value="Genomic_DNA"/>
</dbReference>
<evidence type="ECO:0000313" key="2">
    <source>
        <dbReference type="Proteomes" id="UP000821865"/>
    </source>
</evidence>
<evidence type="ECO:0000313" key="1">
    <source>
        <dbReference type="EMBL" id="KAH7978353.1"/>
    </source>
</evidence>
<reference evidence="1" key="1">
    <citation type="submission" date="2020-05" db="EMBL/GenBank/DDBJ databases">
        <title>Large-scale comparative analyses of tick genomes elucidate their genetic diversity and vector capacities.</title>
        <authorList>
            <person name="Jia N."/>
            <person name="Wang J."/>
            <person name="Shi W."/>
            <person name="Du L."/>
            <person name="Sun Y."/>
            <person name="Zhan W."/>
            <person name="Jiang J."/>
            <person name="Wang Q."/>
            <person name="Zhang B."/>
            <person name="Ji P."/>
            <person name="Sakyi L.B."/>
            <person name="Cui X."/>
            <person name="Yuan T."/>
            <person name="Jiang B."/>
            <person name="Yang W."/>
            <person name="Lam T.T.-Y."/>
            <person name="Chang Q."/>
            <person name="Ding S."/>
            <person name="Wang X."/>
            <person name="Zhu J."/>
            <person name="Ruan X."/>
            <person name="Zhao L."/>
            <person name="Wei J."/>
            <person name="Que T."/>
            <person name="Du C."/>
            <person name="Cheng J."/>
            <person name="Dai P."/>
            <person name="Han X."/>
            <person name="Huang E."/>
            <person name="Gao Y."/>
            <person name="Liu J."/>
            <person name="Shao H."/>
            <person name="Ye R."/>
            <person name="Li L."/>
            <person name="Wei W."/>
            <person name="Wang X."/>
            <person name="Wang C."/>
            <person name="Yang T."/>
            <person name="Huo Q."/>
            <person name="Li W."/>
            <person name="Guo W."/>
            <person name="Chen H."/>
            <person name="Zhou L."/>
            <person name="Ni X."/>
            <person name="Tian J."/>
            <person name="Zhou Y."/>
            <person name="Sheng Y."/>
            <person name="Liu T."/>
            <person name="Pan Y."/>
            <person name="Xia L."/>
            <person name="Li J."/>
            <person name="Zhao F."/>
            <person name="Cao W."/>
        </authorList>
    </citation>
    <scope>NUCLEOTIDE SEQUENCE</scope>
    <source>
        <strain evidence="1">Dsil-2018</strain>
    </source>
</reference>